<dbReference type="KEGG" id="fwa:DCMF_13225"/>
<dbReference type="InterPro" id="IPR013378">
    <property type="entry name" value="InlB-like_B-rpt"/>
</dbReference>
<dbReference type="OrthoDB" id="174569at2"/>
<dbReference type="PANTHER" id="PTHR43308:SF5">
    <property type="entry name" value="S-LAYER PROTEIN _ PEPTIDOGLYCAN ENDO-BETA-N-ACETYLGLUCOSAMINIDASE"/>
    <property type="match status" value="1"/>
</dbReference>
<feature type="chain" id="PRO_5017940293" description="SLH domain-containing protein" evidence="4">
    <location>
        <begin position="34"/>
        <end position="1109"/>
    </location>
</feature>
<evidence type="ECO:0000256" key="3">
    <source>
        <dbReference type="SAM" id="MobiDB-lite"/>
    </source>
</evidence>
<sequence length="1109" mass="120025">MTNVLKRNCRLMFFMMLLACCFLAVCFTQQALADEEELLAPPAYTALDIPSEGDGTVTFSGTAYTSVITAVYLKDVQDDGDYELLESPGEWSLSENKLTLTISYRLFQEELTNGAYHDYQAKIKATGYEDLEVNLRVVSRAAQNLIVRVFDSQDDADDGTVAYQKVLTLADLQALPQHQQSFTLYCGMAGMGASKARGVYLRDLLNKAFEGENYAFDSGDTMKLRVTDYLRDKDNKSEQKSSFDLALGDLTALTQNAWFGMSSPTYETVFADRYYFPGMFAAYADLYGAVEDENDANYGKSYTWPTLLPRPLTREGAVKVEPMLALQFSQRVLDRAMAGSEQFPHFAGSLEKLADMGMNQNDRYRLCFGQQLASDANGNVQVSPETTRFMITYNIFGIDIIKGDAPAGKVPPALTVATGGNGVKITYKDAMDYDRTLKANPSYTDKVTGVFVNGEELDDAQYDLNVGNLVIEDGVAPAGNYTVKITADGYQDNEISFTVPVKVISYTAATDHSGTAINGTDDQIIKLTVSFNEAVQIEDAAAAIDELSIKLNGSIDITSTPTYTNGGDFPVYATLVAGGDGKSLEFTLHFGFAPYAGYLTVQPDDEITQITGGDGTTPVAWSNIALYVPNGLQLQTLSQTVGEGSTPAAVTKKIIAPASSTRGMVHMLFLKNGVPVGTVNSFGANLTTHYHAYLTLNAATFAEMMPGWFNSAFNPNYDEHPEDADYPITYDGDTVTITEKTVGEGDVLDLRIYAYPQDRDTQADKTALDALIAQASAINGSRYTTATYHALQNELYIARSMAGSIYYLQSEIDGEREALQTTIDSLRRTGGSSGGGSSSTQYYTVSFDSQGGSSVSSQRVEKDDTVSRPTKPTRANYSFDGWYTDKACTKAYDFSDAVTGSFTLYAKWTEAEPGLEPEPDQPAGNSHFTDVPAGHWAAESIDYLVEKGIINGKTATTFAPDDNITRAEFVKILAGIAGIDTTKYSTSSFGDVAANAWFASYVAWAGEAGVSQGADGKFNPNAPITRQEMAAMIARFVEDVAGATLPSVNEAVTFADNGRIAGYAADAVAMMQKAGIINGKGSNQFAPLDNATRAEAAKMLASLMKILEK</sequence>
<dbReference type="InterPro" id="IPR042229">
    <property type="entry name" value="Listeria/Bacterioides_rpt_sf"/>
</dbReference>
<dbReference type="Pfam" id="PF09479">
    <property type="entry name" value="Flg_new"/>
    <property type="match status" value="1"/>
</dbReference>
<protein>
    <recommendedName>
        <fullName evidence="5">SLH domain-containing protein</fullName>
    </recommendedName>
</protein>
<gene>
    <name evidence="6" type="ORF">DCMF_13225</name>
</gene>
<keyword evidence="2" id="KW-0677">Repeat</keyword>
<dbReference type="Gene3D" id="2.60.40.4270">
    <property type="entry name" value="Listeria-Bacteroides repeat domain"/>
    <property type="match status" value="1"/>
</dbReference>
<organism evidence="6 7">
    <name type="scientific">Formimonas warabiya</name>
    <dbReference type="NCBI Taxonomy" id="1761012"/>
    <lineage>
        <taxon>Bacteria</taxon>
        <taxon>Bacillati</taxon>
        <taxon>Bacillota</taxon>
        <taxon>Clostridia</taxon>
        <taxon>Eubacteriales</taxon>
        <taxon>Peptococcaceae</taxon>
        <taxon>Candidatus Formimonas</taxon>
    </lineage>
</organism>
<name>A0A3G1KT36_FORW1</name>
<evidence type="ECO:0000313" key="7">
    <source>
        <dbReference type="Proteomes" id="UP000323521"/>
    </source>
</evidence>
<feature type="signal peptide" evidence="4">
    <location>
        <begin position="1"/>
        <end position="33"/>
    </location>
</feature>
<dbReference type="EMBL" id="CP017634">
    <property type="protein sequence ID" value="ATW25590.1"/>
    <property type="molecule type" value="Genomic_DNA"/>
</dbReference>
<dbReference type="InterPro" id="IPR011432">
    <property type="entry name" value="Shr-like_HID"/>
</dbReference>
<dbReference type="PANTHER" id="PTHR43308">
    <property type="entry name" value="OUTER MEMBRANE PROTEIN ALPHA-RELATED"/>
    <property type="match status" value="1"/>
</dbReference>
<dbReference type="Proteomes" id="UP000323521">
    <property type="component" value="Chromosome"/>
</dbReference>
<dbReference type="InterPro" id="IPR001119">
    <property type="entry name" value="SLH_dom"/>
</dbReference>
<dbReference type="InterPro" id="IPR051465">
    <property type="entry name" value="Cell_Envelope_Struct_Comp"/>
</dbReference>
<dbReference type="Gene3D" id="1.20.1270.90">
    <property type="entry name" value="AF1782-like"/>
    <property type="match status" value="1"/>
</dbReference>
<dbReference type="PROSITE" id="PS51272">
    <property type="entry name" value="SLH"/>
    <property type="match status" value="3"/>
</dbReference>
<dbReference type="Pfam" id="PF00395">
    <property type="entry name" value="SLH"/>
    <property type="match status" value="3"/>
</dbReference>
<accession>A0A3G1KT36</accession>
<feature type="compositionally biased region" description="Low complexity" evidence="3">
    <location>
        <begin position="849"/>
        <end position="858"/>
    </location>
</feature>
<reference evidence="6 7" key="1">
    <citation type="submission" date="2016-10" db="EMBL/GenBank/DDBJ databases">
        <title>Complete Genome Sequence of Peptococcaceae strain DCMF.</title>
        <authorList>
            <person name="Edwards R.J."/>
            <person name="Holland S.I."/>
            <person name="Deshpande N.P."/>
            <person name="Wong Y.K."/>
            <person name="Ertan H."/>
            <person name="Manefield M."/>
            <person name="Russell T.L."/>
            <person name="Lee M.J."/>
        </authorList>
    </citation>
    <scope>NUCLEOTIDE SEQUENCE [LARGE SCALE GENOMIC DNA]</scope>
    <source>
        <strain evidence="6 7">DCMF</strain>
    </source>
</reference>
<dbReference type="NCBIfam" id="TIGR02543">
    <property type="entry name" value="List_Bact_rpt"/>
    <property type="match status" value="1"/>
</dbReference>
<feature type="domain" description="SLH" evidence="5">
    <location>
        <begin position="1051"/>
        <end position="1109"/>
    </location>
</feature>
<dbReference type="Pfam" id="PF07550">
    <property type="entry name" value="Shr-like_HID"/>
    <property type="match status" value="1"/>
</dbReference>
<evidence type="ECO:0000256" key="4">
    <source>
        <dbReference type="SAM" id="SignalP"/>
    </source>
</evidence>
<feature type="region of interest" description="Disordered" evidence="3">
    <location>
        <begin position="849"/>
        <end position="872"/>
    </location>
</feature>
<keyword evidence="7" id="KW-1185">Reference proteome</keyword>
<comment type="subcellular location">
    <subcellularLocation>
        <location evidence="1">Cell envelope</location>
    </subcellularLocation>
</comment>
<evidence type="ECO:0000256" key="1">
    <source>
        <dbReference type="ARBA" id="ARBA00004196"/>
    </source>
</evidence>
<feature type="domain" description="SLH" evidence="5">
    <location>
        <begin position="924"/>
        <end position="987"/>
    </location>
</feature>
<keyword evidence="4" id="KW-0732">Signal</keyword>
<proteinExistence type="predicted"/>
<dbReference type="RefSeq" id="WP_148134846.1">
    <property type="nucleotide sequence ID" value="NZ_CP017634.1"/>
</dbReference>
<dbReference type="InterPro" id="IPR036374">
    <property type="entry name" value="OxRdtase_Mopterin-bd_sf"/>
</dbReference>
<feature type="domain" description="SLH" evidence="5">
    <location>
        <begin position="988"/>
        <end position="1047"/>
    </location>
</feature>
<dbReference type="GO" id="GO:0030313">
    <property type="term" value="C:cell envelope"/>
    <property type="evidence" value="ECO:0007669"/>
    <property type="project" value="UniProtKB-SubCell"/>
</dbReference>
<dbReference type="AlphaFoldDB" id="A0A3G1KT36"/>
<evidence type="ECO:0000313" key="6">
    <source>
        <dbReference type="EMBL" id="ATW25590.1"/>
    </source>
</evidence>
<evidence type="ECO:0000259" key="5">
    <source>
        <dbReference type="PROSITE" id="PS51272"/>
    </source>
</evidence>
<evidence type="ECO:0000256" key="2">
    <source>
        <dbReference type="ARBA" id="ARBA00022737"/>
    </source>
</evidence>
<dbReference type="SUPFAM" id="SSF56524">
    <property type="entry name" value="Oxidoreductase molybdopterin-binding domain"/>
    <property type="match status" value="1"/>
</dbReference>